<gene>
    <name evidence="2" type="ORF">A9A59_1610</name>
</gene>
<dbReference type="EMBL" id="PDJQ01000001">
    <property type="protein sequence ID" value="PFG74387.1"/>
    <property type="molecule type" value="Genomic_DNA"/>
</dbReference>
<reference evidence="2 3" key="1">
    <citation type="submission" date="2017-09" db="EMBL/GenBank/DDBJ databases">
        <title>Sequencing the genomes of two abundant thermophiles in Great Basin hot springs: Thermocrinis jamiesonii and novel Chloroflexi Thermoflexus hugenholtzii.</title>
        <authorList>
            <person name="Hedlund B."/>
        </authorList>
    </citation>
    <scope>NUCLEOTIDE SEQUENCE [LARGE SCALE GENOMIC DNA]</scope>
    <source>
        <strain evidence="2 3">G233</strain>
    </source>
</reference>
<dbReference type="InterPro" id="IPR001279">
    <property type="entry name" value="Metallo-B-lactamas"/>
</dbReference>
<comment type="caution">
    <text evidence="2">The sequence shown here is derived from an EMBL/GenBank/DDBJ whole genome shotgun (WGS) entry which is preliminary data.</text>
</comment>
<dbReference type="GO" id="GO:0016787">
    <property type="term" value="F:hydrolase activity"/>
    <property type="evidence" value="ECO:0007669"/>
    <property type="project" value="UniProtKB-KW"/>
</dbReference>
<protein>
    <submittedName>
        <fullName evidence="2">Glyoxylase-like metal-dependent hydrolase (Beta-lactamase superfamily II)</fullName>
    </submittedName>
</protein>
<dbReference type="PANTHER" id="PTHR42951">
    <property type="entry name" value="METALLO-BETA-LACTAMASE DOMAIN-CONTAINING"/>
    <property type="match status" value="1"/>
</dbReference>
<evidence type="ECO:0000313" key="3">
    <source>
        <dbReference type="Proteomes" id="UP000223071"/>
    </source>
</evidence>
<dbReference type="InterPro" id="IPR036866">
    <property type="entry name" value="RibonucZ/Hydroxyglut_hydro"/>
</dbReference>
<dbReference type="Pfam" id="PF00753">
    <property type="entry name" value="Lactamase_B"/>
    <property type="match status" value="1"/>
</dbReference>
<keyword evidence="2" id="KW-0378">Hydrolase</keyword>
<proteinExistence type="predicted"/>
<name>A0A2A9HEE3_TEPT2</name>
<accession>A0A2A9HEE3</accession>
<dbReference type="SUPFAM" id="SSF56281">
    <property type="entry name" value="Metallo-hydrolase/oxidoreductase"/>
    <property type="match status" value="1"/>
</dbReference>
<dbReference type="SMART" id="SM00849">
    <property type="entry name" value="Lactamase_B"/>
    <property type="match status" value="1"/>
</dbReference>
<feature type="domain" description="Metallo-beta-lactamase" evidence="1">
    <location>
        <begin position="11"/>
        <end position="242"/>
    </location>
</feature>
<dbReference type="RefSeq" id="WP_098503779.1">
    <property type="nucleotide sequence ID" value="NZ_PDJQ01000001.1"/>
</dbReference>
<dbReference type="InterPro" id="IPR050855">
    <property type="entry name" value="NDM-1-like"/>
</dbReference>
<sequence>MRDVTAVSLGDNSVYLVTLDGARVLIDTGPDFRGAAAAIEEVLGRRLPDVVVATHGHLDHAGLGAWWQARGVPVAMHRLDWPLATGEEPSAEEFAALERFVQDCGAPADVALEALAGIEARRRWSAEARSGDYGPAGRDRRWPTGLRYVPFTPSRGLEAAVVPGLELIHLPGHTPGNAVAWVQSEGWLFSGDQLLPGLTPTPALQGHHGAGGPDWRLRSLPLFLDGLRRIRELAPVRCFPGHGEPFGDVTAVVDTNLAQTKQRAERALDILRAAGPCTVYQLAEALYPRAVRRRFWQIVATVQGLLDLLEARGQAVNDGVRWEAAQAASASRS</sequence>
<dbReference type="AlphaFoldDB" id="A0A2A9HEE3"/>
<evidence type="ECO:0000313" key="2">
    <source>
        <dbReference type="EMBL" id="PFG74387.1"/>
    </source>
</evidence>
<organism evidence="2 3">
    <name type="scientific">Tepidiforma thermophila (strain KCTC 52669 / CGMCC 1.13589 / G233)</name>
    <dbReference type="NCBI Taxonomy" id="2761530"/>
    <lineage>
        <taxon>Bacteria</taxon>
        <taxon>Bacillati</taxon>
        <taxon>Chloroflexota</taxon>
        <taxon>Tepidiformia</taxon>
        <taxon>Tepidiformales</taxon>
        <taxon>Tepidiformaceae</taxon>
        <taxon>Tepidiforma</taxon>
    </lineage>
</organism>
<evidence type="ECO:0000259" key="1">
    <source>
        <dbReference type="SMART" id="SM00849"/>
    </source>
</evidence>
<dbReference type="Proteomes" id="UP000223071">
    <property type="component" value="Unassembled WGS sequence"/>
</dbReference>
<dbReference type="Gene3D" id="3.60.15.10">
    <property type="entry name" value="Ribonuclease Z/Hydroxyacylglutathione hydrolase-like"/>
    <property type="match status" value="1"/>
</dbReference>
<keyword evidence="3" id="KW-1185">Reference proteome</keyword>